<dbReference type="OrthoDB" id="409543at2759"/>
<dbReference type="InterPro" id="IPR007577">
    <property type="entry name" value="GlycoTrfase_DXD_sugar-bd_CS"/>
</dbReference>
<protein>
    <submittedName>
        <fullName evidence="3">Uncharacterized protein</fullName>
    </submittedName>
</protein>
<keyword evidence="2" id="KW-0472">Membrane</keyword>
<dbReference type="Proteomes" id="UP000198406">
    <property type="component" value="Unassembled WGS sequence"/>
</dbReference>
<dbReference type="SUPFAM" id="SSF53448">
    <property type="entry name" value="Nucleotide-diphospho-sugar transferases"/>
    <property type="match status" value="1"/>
</dbReference>
<feature type="transmembrane region" description="Helical" evidence="2">
    <location>
        <begin position="21"/>
        <end position="50"/>
    </location>
</feature>
<keyword evidence="4" id="KW-1185">Reference proteome</keyword>
<evidence type="ECO:0000256" key="1">
    <source>
        <dbReference type="ARBA" id="ARBA00022679"/>
    </source>
</evidence>
<dbReference type="PANTHER" id="PTHR32385:SF15">
    <property type="entry name" value="INOSITOL PHOSPHOCERAMIDE MANNOSYLTRANSFERASE 1"/>
    <property type="match status" value="1"/>
</dbReference>
<dbReference type="GO" id="GO:0051999">
    <property type="term" value="P:mannosyl-inositol phosphorylceramide biosynthetic process"/>
    <property type="evidence" value="ECO:0007669"/>
    <property type="project" value="TreeGrafter"/>
</dbReference>
<dbReference type="EMBL" id="BDSP01000036">
    <property type="protein sequence ID" value="GAX11202.1"/>
    <property type="molecule type" value="Genomic_DNA"/>
</dbReference>
<dbReference type="GO" id="GO:0016020">
    <property type="term" value="C:membrane"/>
    <property type="evidence" value="ECO:0007669"/>
    <property type="project" value="GOC"/>
</dbReference>
<proteinExistence type="predicted"/>
<evidence type="ECO:0000313" key="3">
    <source>
        <dbReference type="EMBL" id="GAX11202.1"/>
    </source>
</evidence>
<dbReference type="PANTHER" id="PTHR32385">
    <property type="entry name" value="MANNOSYL PHOSPHORYLINOSITOL CERAMIDE SYNTHASE"/>
    <property type="match status" value="1"/>
</dbReference>
<comment type="caution">
    <text evidence="3">The sequence shown here is derived from an EMBL/GenBank/DDBJ whole genome shotgun (WGS) entry which is preliminary data.</text>
</comment>
<name>A0A1Z5JBD6_FISSO</name>
<sequence length="337" mass="38796">MQAEISPLTSQRKRRRQRSWTNAQIMASCVMLLVISTAAGLLLVFFGLLLRTPQKQPIIPGQIFIPHEPNHRHQIPQRLVFTHRYNLLTDDWKEDAQNDMTTDERDELMVLQKNVREIVKKHPSASVEFWTDEDCIVALKQVAPATQQDEWVQYFRSESQGMFKADWCRGVALLEQGGVYFDVDLGVRQNVFEVLQTNTTLATVKVHRQSQHPGAFFQAFIAVAPQHPVMQRYVDLFAEYYAGRNPAKGPLGVLFLRQAFDELVGEQPAINATTELWQEVLYQKSMKPYLSDDFKPPVWGTRRACHFLVVARLEVPLVVPFYSRIAGSRMCPLQQRK</sequence>
<dbReference type="InterPro" id="IPR051706">
    <property type="entry name" value="Glycosyltransferase_domain"/>
</dbReference>
<keyword evidence="2" id="KW-1133">Transmembrane helix</keyword>
<dbReference type="Gene3D" id="3.90.550.20">
    <property type="match status" value="1"/>
</dbReference>
<reference evidence="3 4" key="1">
    <citation type="journal article" date="2015" name="Plant Cell">
        <title>Oil accumulation by the oleaginous diatom Fistulifera solaris as revealed by the genome and transcriptome.</title>
        <authorList>
            <person name="Tanaka T."/>
            <person name="Maeda Y."/>
            <person name="Veluchamy A."/>
            <person name="Tanaka M."/>
            <person name="Abida H."/>
            <person name="Marechal E."/>
            <person name="Bowler C."/>
            <person name="Muto M."/>
            <person name="Sunaga Y."/>
            <person name="Tanaka M."/>
            <person name="Yoshino T."/>
            <person name="Taniguchi T."/>
            <person name="Fukuda Y."/>
            <person name="Nemoto M."/>
            <person name="Matsumoto M."/>
            <person name="Wong P.S."/>
            <person name="Aburatani S."/>
            <person name="Fujibuchi W."/>
        </authorList>
    </citation>
    <scope>NUCLEOTIDE SEQUENCE [LARGE SCALE GENOMIC DNA]</scope>
    <source>
        <strain evidence="3 4">JPCC DA0580</strain>
    </source>
</reference>
<dbReference type="AlphaFoldDB" id="A0A1Z5JBD6"/>
<dbReference type="Pfam" id="PF04488">
    <property type="entry name" value="Gly_transf_sug"/>
    <property type="match status" value="1"/>
</dbReference>
<accession>A0A1Z5JBD6</accession>
<dbReference type="InParanoid" id="A0A1Z5JBD6"/>
<organism evidence="3 4">
    <name type="scientific">Fistulifera solaris</name>
    <name type="common">Oleaginous diatom</name>
    <dbReference type="NCBI Taxonomy" id="1519565"/>
    <lineage>
        <taxon>Eukaryota</taxon>
        <taxon>Sar</taxon>
        <taxon>Stramenopiles</taxon>
        <taxon>Ochrophyta</taxon>
        <taxon>Bacillariophyta</taxon>
        <taxon>Bacillariophyceae</taxon>
        <taxon>Bacillariophycidae</taxon>
        <taxon>Naviculales</taxon>
        <taxon>Naviculaceae</taxon>
        <taxon>Fistulifera</taxon>
    </lineage>
</organism>
<dbReference type="InterPro" id="IPR029044">
    <property type="entry name" value="Nucleotide-diphossugar_trans"/>
</dbReference>
<keyword evidence="1" id="KW-0808">Transferase</keyword>
<gene>
    <name evidence="3" type="ORF">FisN_9Hh299</name>
</gene>
<evidence type="ECO:0000313" key="4">
    <source>
        <dbReference type="Proteomes" id="UP000198406"/>
    </source>
</evidence>
<dbReference type="GO" id="GO:0000030">
    <property type="term" value="F:mannosyltransferase activity"/>
    <property type="evidence" value="ECO:0007669"/>
    <property type="project" value="TreeGrafter"/>
</dbReference>
<evidence type="ECO:0000256" key="2">
    <source>
        <dbReference type="SAM" id="Phobius"/>
    </source>
</evidence>
<keyword evidence="2" id="KW-0812">Transmembrane</keyword>